<dbReference type="AlphaFoldDB" id="A0AAE6Q9N0"/>
<name>A0AAE6Q9N0_EHRRU</name>
<organism evidence="1 2">
    <name type="scientific">Ehrlichia ruminantium</name>
    <name type="common">heartwater rickettsia</name>
    <name type="synonym">Cowdria ruminantium</name>
    <dbReference type="NCBI Taxonomy" id="779"/>
    <lineage>
        <taxon>Bacteria</taxon>
        <taxon>Pseudomonadati</taxon>
        <taxon>Pseudomonadota</taxon>
        <taxon>Alphaproteobacteria</taxon>
        <taxon>Rickettsiales</taxon>
        <taxon>Anaplasmataceae</taxon>
        <taxon>Ehrlichia</taxon>
    </lineage>
</organism>
<evidence type="ECO:0000313" key="1">
    <source>
        <dbReference type="EMBL" id="QGR03079.1"/>
    </source>
</evidence>
<reference evidence="1 2" key="1">
    <citation type="submission" date="2018-10" db="EMBL/GenBank/DDBJ databases">
        <title>Propagation and draft genome sequences of three atypical Erhlichia ruminantium isolates.</title>
        <authorList>
            <person name="Liebenberg J."/>
            <person name="Steyn H."/>
            <person name="Josemans A."/>
            <person name="Zweygarth E."/>
        </authorList>
    </citation>
    <scope>NUCLEOTIDE SEQUENCE [LARGE SCALE GENOMIC DNA]</scope>
    <source>
        <strain evidence="1 2">Omatjenne</strain>
    </source>
</reference>
<proteinExistence type="predicted"/>
<evidence type="ECO:0000313" key="2">
    <source>
        <dbReference type="Proteomes" id="UP000422822"/>
    </source>
</evidence>
<dbReference type="EMBL" id="CP033455">
    <property type="protein sequence ID" value="QGR03079.1"/>
    <property type="molecule type" value="Genomic_DNA"/>
</dbReference>
<keyword evidence="2" id="KW-1185">Reference proteome</keyword>
<dbReference type="Proteomes" id="UP000422822">
    <property type="component" value="Chromosome"/>
</dbReference>
<dbReference type="InterPro" id="IPR021902">
    <property type="entry name" value="DUF3514"/>
</dbReference>
<dbReference type="RefSeq" id="WP_158406245.1">
    <property type="nucleotide sequence ID" value="NZ_CP033454.1"/>
</dbReference>
<protein>
    <submittedName>
        <fullName evidence="1">DUF3514 domain-containing protein</fullName>
    </submittedName>
</protein>
<accession>A0AAE6Q9N0</accession>
<sequence>MLSGFNSDFDRKEKDQQLFNCEEKEDKLLDEVKSMEECNDLNTVVEVDDREKSATEVQKLVSGISELNVSDMVPVNVVGSRLDNLSIGEETYTDLVHSDVSLNDMYLRQGAKPKGRHTSIYQIPRFNRNVYLIQSAQQRKNKHTSIYQIPRFNRKVVSGISSEQPVSQKLLQPYHEEMQTVISQRPVILEQKLYKRCRDHRKYQDKKLHKNTCSVEFIRQRYTQLAYVCYITRNVFCIDEAHKYTINDSLRDLLRVTPQHELVIHLVKLNLLSQFAAVLGFYYFSRFVLYNYELQYLDVYALDNILVNIIDIVNRDDRLDSCRNYLTSTLECYADWKVFEVHTAYSSKSIGFYVAVLQLLRHLIYVRQEVQCTVNRQLTNDIVDFVIINCCIQIGICYHNVIKFDDIVFDESGSEKFLVLLSEISYIFLNLYDIPQRFRSTPKDVCGISFSSALLNVCSQDIKRVITSKVSASEVKLQIICKSIVDNVCELGTMKVLQDIYVHMLQYDKQVTANSQRQCLTR</sequence>
<gene>
    <name evidence="1" type="ORF">EDL80_00390</name>
</gene>
<dbReference type="Pfam" id="PF12027">
    <property type="entry name" value="DUF3514"/>
    <property type="match status" value="1"/>
</dbReference>